<dbReference type="SUPFAM" id="SSF53850">
    <property type="entry name" value="Periplasmic binding protein-like II"/>
    <property type="match status" value="1"/>
</dbReference>
<dbReference type="Proteomes" id="UP000190162">
    <property type="component" value="Unassembled WGS sequence"/>
</dbReference>
<protein>
    <submittedName>
        <fullName evidence="2">Polar amino acid transport system substrate-binding protein</fullName>
    </submittedName>
</protein>
<sequence length="139" mass="15838">MYRFSTFWVCLKLLIVSITLLFSGQLAAQASQQGEITIISEYWADATEKNGSGLYFDIMKRVFEPLGYTIKTQTTTYSRSVKLVQSKRMDVFLGSYLDEQEDVLYPRWHFDAEQVAAIYKPSVIANWQGEASLKGKTVA</sequence>
<reference evidence="3" key="1">
    <citation type="submission" date="2017-02" db="EMBL/GenBank/DDBJ databases">
        <authorList>
            <person name="Varghese N."/>
            <person name="Submissions S."/>
        </authorList>
    </citation>
    <scope>NUCLEOTIDE SEQUENCE [LARGE SCALE GENOMIC DNA]</scope>
    <source>
        <strain evidence="3">DSM 22720</strain>
    </source>
</reference>
<dbReference type="OrthoDB" id="5765098at2"/>
<evidence type="ECO:0000313" key="3">
    <source>
        <dbReference type="Proteomes" id="UP000190162"/>
    </source>
</evidence>
<proteinExistence type="predicted"/>
<accession>A0A1T4VLL6</accession>
<dbReference type="Gene3D" id="3.40.190.10">
    <property type="entry name" value="Periplasmic binding protein-like II"/>
    <property type="match status" value="1"/>
</dbReference>
<dbReference type="RefSeq" id="WP_101210382.1">
    <property type="nucleotide sequence ID" value="NZ_FUXU01000082.1"/>
</dbReference>
<keyword evidence="1" id="KW-0732">Signal</keyword>
<gene>
    <name evidence="2" type="ORF">SAMN02745132_04014</name>
</gene>
<organism evidence="2 3">
    <name type="scientific">Enterovibrio nigricans DSM 22720</name>
    <dbReference type="NCBI Taxonomy" id="1121868"/>
    <lineage>
        <taxon>Bacteria</taxon>
        <taxon>Pseudomonadati</taxon>
        <taxon>Pseudomonadota</taxon>
        <taxon>Gammaproteobacteria</taxon>
        <taxon>Vibrionales</taxon>
        <taxon>Vibrionaceae</taxon>
        <taxon>Enterovibrio</taxon>
    </lineage>
</organism>
<keyword evidence="3" id="KW-1185">Reference proteome</keyword>
<feature type="chain" id="PRO_5012233662" evidence="1">
    <location>
        <begin position="29"/>
        <end position="139"/>
    </location>
</feature>
<name>A0A1T4VLL6_9GAMM</name>
<evidence type="ECO:0000313" key="2">
    <source>
        <dbReference type="EMBL" id="SKA65864.1"/>
    </source>
</evidence>
<feature type="signal peptide" evidence="1">
    <location>
        <begin position="1"/>
        <end position="28"/>
    </location>
</feature>
<dbReference type="AlphaFoldDB" id="A0A1T4VLL6"/>
<evidence type="ECO:0000256" key="1">
    <source>
        <dbReference type="SAM" id="SignalP"/>
    </source>
</evidence>
<dbReference type="EMBL" id="FUXU01000082">
    <property type="protein sequence ID" value="SKA65864.1"/>
    <property type="molecule type" value="Genomic_DNA"/>
</dbReference>